<evidence type="ECO:0000256" key="5">
    <source>
        <dbReference type="ARBA" id="ARBA00023002"/>
    </source>
</evidence>
<evidence type="ECO:0000313" key="10">
    <source>
        <dbReference type="Proteomes" id="UP000256601"/>
    </source>
</evidence>
<dbReference type="PANTHER" id="PTHR30096:SF0">
    <property type="entry name" value="4,5-DOPA DIOXYGENASE EXTRADIOL-LIKE PROTEIN"/>
    <property type="match status" value="1"/>
</dbReference>
<evidence type="ECO:0000259" key="6">
    <source>
        <dbReference type="Pfam" id="PF02900"/>
    </source>
</evidence>
<keyword evidence="8" id="KW-0223">Dioxygenase</keyword>
<evidence type="ECO:0000313" key="8">
    <source>
        <dbReference type="EMBL" id="RDW26566.1"/>
    </source>
</evidence>
<gene>
    <name evidence="8" type="ORF">B0I71DRAFT_130735</name>
    <name evidence="7" type="ORF">YALI1_E05416g</name>
</gene>
<dbReference type="GO" id="GO:0016702">
    <property type="term" value="F:oxidoreductase activity, acting on single donors with incorporation of molecular oxygen, incorporation of two atoms of oxygen"/>
    <property type="evidence" value="ECO:0007669"/>
    <property type="project" value="UniProtKB-ARBA"/>
</dbReference>
<keyword evidence="3" id="KW-0479">Metal-binding</keyword>
<name>A0A1D8NH41_YARLL</name>
<dbReference type="CDD" id="cd07363">
    <property type="entry name" value="45_DOPA_Dioxygenase"/>
    <property type="match status" value="1"/>
</dbReference>
<dbReference type="InterPro" id="IPR014436">
    <property type="entry name" value="Extradiol_dOase_DODA"/>
</dbReference>
<dbReference type="KEGG" id="yli:2912199"/>
<dbReference type="Proteomes" id="UP000256601">
    <property type="component" value="Unassembled WGS sequence"/>
</dbReference>
<dbReference type="OMA" id="SVIDGFW"/>
<dbReference type="Proteomes" id="UP000182444">
    <property type="component" value="Chromosome 1E"/>
</dbReference>
<dbReference type="GO" id="GO:0008198">
    <property type="term" value="F:ferrous iron binding"/>
    <property type="evidence" value="ECO:0007669"/>
    <property type="project" value="InterPro"/>
</dbReference>
<dbReference type="InterPro" id="IPR004183">
    <property type="entry name" value="Xdiol_dOase_suB"/>
</dbReference>
<dbReference type="RefSeq" id="XP_503543.1">
    <property type="nucleotide sequence ID" value="XM_503543.1"/>
</dbReference>
<sequence>MARTPVYFIPHGGPTFMYENHPGGDKGAFDYLRHLGRDLIQKHKENPDSVKGVIVMSAHWESANQQDENPKGTGNNEFPKVNGKGIPVGIVTDKNDNYPNLEYDFFNFPAHMYEEKFWAKGNHASAEKIAKLIDNTPGYYAQLRSDKKWDHGVWVASRVMFEEAGEEKGALKFPIINISEPAGDDVDHLSPRQLSERFYNLGKALAPLRDEGYWIIGSGMSVHNLRERRKFADGGEPEYSQPFEDAVKDVVENVTSVPVSDEQNLENLSELWKNPHRPAAHPTAEHLFPFYFSAGAADGDKGVQEYTKISGSTAWGLFKWGGSTGDY</sequence>
<keyword evidence="5" id="KW-0560">Oxidoreductase</keyword>
<evidence type="ECO:0000256" key="3">
    <source>
        <dbReference type="ARBA" id="ARBA00022723"/>
    </source>
</evidence>
<evidence type="ECO:0000256" key="1">
    <source>
        <dbReference type="ARBA" id="ARBA00001947"/>
    </source>
</evidence>
<reference evidence="8 10" key="2">
    <citation type="submission" date="2018-07" db="EMBL/GenBank/DDBJ databases">
        <title>Draft Genome Assemblies for Five Robust Yarrowia lipolytica Strains Exhibiting High Lipid Production and Pentose Sugar Utilization and Sugar Alcohol Secretion from Undetoxified Lignocellulosic Biomass Hydrolysates.</title>
        <authorList>
            <consortium name="DOE Joint Genome Institute"/>
            <person name="Walker C."/>
            <person name="Ryu S."/>
            <person name="Na H."/>
            <person name="Zane M."/>
            <person name="LaButti K."/>
            <person name="Lipzen A."/>
            <person name="Haridas S."/>
            <person name="Barry K."/>
            <person name="Grigoriev I.V."/>
            <person name="Quarterman J."/>
            <person name="Slininger P."/>
            <person name="Dien B."/>
            <person name="Trinh C.T."/>
        </authorList>
    </citation>
    <scope>NUCLEOTIDE SEQUENCE [LARGE SCALE GENOMIC DNA]</scope>
    <source>
        <strain evidence="8 10">YB392</strain>
    </source>
</reference>
<dbReference type="eggNOG" id="ENOG502QS66">
    <property type="taxonomic scope" value="Eukaryota"/>
</dbReference>
<proteinExistence type="inferred from homology"/>
<dbReference type="SUPFAM" id="SSF53213">
    <property type="entry name" value="LigB-like"/>
    <property type="match status" value="1"/>
</dbReference>
<dbReference type="GO" id="GO:0008270">
    <property type="term" value="F:zinc ion binding"/>
    <property type="evidence" value="ECO:0007669"/>
    <property type="project" value="InterPro"/>
</dbReference>
<protein>
    <submittedName>
        <fullName evidence="8">Extradiol ring-cleavage dioxygenase, class III enzyme, subunit B</fullName>
    </submittedName>
</protein>
<accession>A0A1D8NH41</accession>
<evidence type="ECO:0000256" key="4">
    <source>
        <dbReference type="ARBA" id="ARBA00022833"/>
    </source>
</evidence>
<feature type="domain" description="Extradiol ring-cleavage dioxygenase class III enzyme subunit B" evidence="6">
    <location>
        <begin position="6"/>
        <end position="315"/>
    </location>
</feature>
<evidence type="ECO:0000313" key="7">
    <source>
        <dbReference type="EMBL" id="AOW04946.1"/>
    </source>
</evidence>
<dbReference type="Pfam" id="PF02900">
    <property type="entry name" value="LigB"/>
    <property type="match status" value="1"/>
</dbReference>
<organism evidence="7 9">
    <name type="scientific">Yarrowia lipolytica</name>
    <name type="common">Candida lipolytica</name>
    <dbReference type="NCBI Taxonomy" id="4952"/>
    <lineage>
        <taxon>Eukaryota</taxon>
        <taxon>Fungi</taxon>
        <taxon>Dikarya</taxon>
        <taxon>Ascomycota</taxon>
        <taxon>Saccharomycotina</taxon>
        <taxon>Dipodascomycetes</taxon>
        <taxon>Dipodascales</taxon>
        <taxon>Dipodascales incertae sedis</taxon>
        <taxon>Yarrowia</taxon>
    </lineage>
</organism>
<comment type="cofactor">
    <cofactor evidence="1">
        <name>Zn(2+)</name>
        <dbReference type="ChEBI" id="CHEBI:29105"/>
    </cofactor>
</comment>
<evidence type="ECO:0000313" key="9">
    <source>
        <dbReference type="Proteomes" id="UP000182444"/>
    </source>
</evidence>
<keyword evidence="4" id="KW-0862">Zinc</keyword>
<dbReference type="AlphaFoldDB" id="A0A1D8NH41"/>
<dbReference type="VEuPathDB" id="FungiDB:YALI1_E05416g"/>
<reference evidence="7 9" key="1">
    <citation type="journal article" date="2016" name="PLoS ONE">
        <title>Sequence Assembly of Yarrowia lipolytica Strain W29/CLIB89 Shows Transposable Element Diversity.</title>
        <authorList>
            <person name="Magnan C."/>
            <person name="Yu J."/>
            <person name="Chang I."/>
            <person name="Jahn E."/>
            <person name="Kanomata Y."/>
            <person name="Wu J."/>
            <person name="Zeller M."/>
            <person name="Oakes M."/>
            <person name="Baldi P."/>
            <person name="Sandmeyer S."/>
        </authorList>
    </citation>
    <scope>NUCLEOTIDE SEQUENCE [LARGE SCALE GENOMIC DNA]</scope>
    <source>
        <strain evidence="7">CLIB89</strain>
        <strain evidence="9">CLIB89(W29)</strain>
    </source>
</reference>
<dbReference type="PANTHER" id="PTHR30096">
    <property type="entry name" value="4,5-DOPA DIOXYGENASE EXTRADIOL-LIKE PROTEIN"/>
    <property type="match status" value="1"/>
</dbReference>
<dbReference type="EMBL" id="CP017557">
    <property type="protein sequence ID" value="AOW04946.1"/>
    <property type="molecule type" value="Genomic_DNA"/>
</dbReference>
<dbReference type="GeneID" id="2912199"/>
<evidence type="ECO:0000256" key="2">
    <source>
        <dbReference type="ARBA" id="ARBA00007581"/>
    </source>
</evidence>
<dbReference type="VEuPathDB" id="FungiDB:YALI0_E04488g"/>
<dbReference type="Gene3D" id="3.40.830.10">
    <property type="entry name" value="LigB-like"/>
    <property type="match status" value="1"/>
</dbReference>
<dbReference type="EMBL" id="KZ858978">
    <property type="protein sequence ID" value="RDW26566.1"/>
    <property type="molecule type" value="Genomic_DNA"/>
</dbReference>
<dbReference type="OrthoDB" id="7396853at2759"/>
<comment type="similarity">
    <text evidence="2">Belongs to the DODA-type extradiol aromatic ring-opening dioxygenase family.</text>
</comment>